<sequence length="58" mass="6544">MSSSPDCYASFQADSSRCFPEAEHVLHVEAIRKYTLASTKSPNILEEIVWAFLANMHN</sequence>
<dbReference type="EMBL" id="JAUSTT010000017">
    <property type="protein sequence ID" value="MDQ0177024.1"/>
    <property type="molecule type" value="Genomic_DNA"/>
</dbReference>
<dbReference type="Proteomes" id="UP001223586">
    <property type="component" value="Unassembled WGS sequence"/>
</dbReference>
<evidence type="ECO:0000313" key="2">
    <source>
        <dbReference type="Proteomes" id="UP001223586"/>
    </source>
</evidence>
<proteinExistence type="predicted"/>
<comment type="caution">
    <text evidence="1">The sequence shown here is derived from an EMBL/GenBank/DDBJ whole genome shotgun (WGS) entry which is preliminary data.</text>
</comment>
<reference evidence="1 2" key="1">
    <citation type="submission" date="2023-07" db="EMBL/GenBank/DDBJ databases">
        <title>Genomic Encyclopedia of Type Strains, Phase IV (KMG-IV): sequencing the most valuable type-strain genomes for metagenomic binning, comparative biology and taxonomic classification.</title>
        <authorList>
            <person name="Goeker M."/>
        </authorList>
    </citation>
    <scope>NUCLEOTIDE SEQUENCE [LARGE SCALE GENOMIC DNA]</scope>
    <source>
        <strain evidence="1 2">DSM 23837</strain>
    </source>
</reference>
<accession>A0ABT9WUR2</accession>
<protein>
    <submittedName>
        <fullName evidence="1">Uncharacterized protein</fullName>
    </submittedName>
</protein>
<dbReference type="RefSeq" id="WP_307230660.1">
    <property type="nucleotide sequence ID" value="NZ_JAUSTT010000017.1"/>
</dbReference>
<keyword evidence="2" id="KW-1185">Reference proteome</keyword>
<gene>
    <name evidence="1" type="ORF">J2S08_002903</name>
</gene>
<organism evidence="1 2">
    <name type="scientific">Bacillus chungangensis</name>
    <dbReference type="NCBI Taxonomy" id="587633"/>
    <lineage>
        <taxon>Bacteria</taxon>
        <taxon>Bacillati</taxon>
        <taxon>Bacillota</taxon>
        <taxon>Bacilli</taxon>
        <taxon>Bacillales</taxon>
        <taxon>Bacillaceae</taxon>
        <taxon>Bacillus</taxon>
    </lineage>
</organism>
<name>A0ABT9WUR2_9BACI</name>
<evidence type="ECO:0000313" key="1">
    <source>
        <dbReference type="EMBL" id="MDQ0177024.1"/>
    </source>
</evidence>